<dbReference type="PANTHER" id="PTHR43157">
    <property type="entry name" value="PHOSPHATIDYLINOSITOL-GLYCAN BIOSYNTHESIS CLASS F PROTEIN-RELATED"/>
    <property type="match status" value="1"/>
</dbReference>
<reference evidence="2 3" key="1">
    <citation type="submission" date="2016-10" db="EMBL/GenBank/DDBJ databases">
        <authorList>
            <person name="de Groot N.N."/>
        </authorList>
    </citation>
    <scope>NUCLEOTIDE SEQUENCE [LARGE SCALE GENOMIC DNA]</scope>
    <source>
        <strain evidence="2 3">DSM 44637</strain>
    </source>
</reference>
<keyword evidence="1" id="KW-0560">Oxidoreductase</keyword>
<dbReference type="EMBL" id="FOWC01000002">
    <property type="protein sequence ID" value="SFO58736.1"/>
    <property type="molecule type" value="Genomic_DNA"/>
</dbReference>
<evidence type="ECO:0000313" key="3">
    <source>
        <dbReference type="Proteomes" id="UP000199137"/>
    </source>
</evidence>
<dbReference type="GO" id="GO:0016491">
    <property type="term" value="F:oxidoreductase activity"/>
    <property type="evidence" value="ECO:0007669"/>
    <property type="project" value="UniProtKB-KW"/>
</dbReference>
<dbReference type="PRINTS" id="PR00081">
    <property type="entry name" value="GDHRDH"/>
</dbReference>
<dbReference type="Proteomes" id="UP000199137">
    <property type="component" value="Unassembled WGS sequence"/>
</dbReference>
<accession>A0A1I5IER8</accession>
<gene>
    <name evidence="2" type="ORF">SAMN05421854_102414</name>
</gene>
<dbReference type="RefSeq" id="WP_093573003.1">
    <property type="nucleotide sequence ID" value="NZ_FOWC01000002.1"/>
</dbReference>
<dbReference type="STRING" id="112413.SAMN05421854_102414"/>
<name>A0A1I5IER8_9PSEU</name>
<proteinExistence type="predicted"/>
<dbReference type="SUPFAM" id="SSF51735">
    <property type="entry name" value="NAD(P)-binding Rossmann-fold domains"/>
    <property type="match status" value="1"/>
</dbReference>
<organism evidence="2 3">
    <name type="scientific">Amycolatopsis rubida</name>
    <dbReference type="NCBI Taxonomy" id="112413"/>
    <lineage>
        <taxon>Bacteria</taxon>
        <taxon>Bacillati</taxon>
        <taxon>Actinomycetota</taxon>
        <taxon>Actinomycetes</taxon>
        <taxon>Pseudonocardiales</taxon>
        <taxon>Pseudonocardiaceae</taxon>
        <taxon>Amycolatopsis</taxon>
    </lineage>
</organism>
<evidence type="ECO:0000256" key="1">
    <source>
        <dbReference type="ARBA" id="ARBA00023002"/>
    </source>
</evidence>
<evidence type="ECO:0000313" key="2">
    <source>
        <dbReference type="EMBL" id="SFO58736.1"/>
    </source>
</evidence>
<dbReference type="InterPro" id="IPR036291">
    <property type="entry name" value="NAD(P)-bd_dom_sf"/>
</dbReference>
<dbReference type="PANTHER" id="PTHR43157:SF31">
    <property type="entry name" value="PHOSPHATIDYLINOSITOL-GLYCAN BIOSYNTHESIS CLASS F PROTEIN"/>
    <property type="match status" value="1"/>
</dbReference>
<dbReference type="AlphaFoldDB" id="A0A1I5IER8"/>
<dbReference type="InterPro" id="IPR002347">
    <property type="entry name" value="SDR_fam"/>
</dbReference>
<sequence length="304" mass="32276">MAWNPRNLPDLTGRVYAVTGGNAGIGYFITEQLAAAGARVALLGRDPSRLRAAVEMVRTRVGSASLSTIPLDLADLDSVPAAVEALGRLDRLDALIENAGSTAPGPVRRTTKQGLELAVGTNHFGHFALTALAMPVLTASSARVVLAGSLITRMYPYDIDDLQSSRKYSDFRAYALSKHAVQSFAMELDRRLRAAGSPVRAILAHPGFSLERTSPARPGITQPVPVMRLLAPYTHGKDHGAWPAVRAAADPAVTGGAYYGPAFGGVGRPRLGKVLGASRDPERGRRLWELSEEATGVRFSLGDS</sequence>
<protein>
    <submittedName>
        <fullName evidence="2">NADP-dependent 3-hydroxy acid dehydrogenase YdfG</fullName>
    </submittedName>
</protein>
<dbReference type="OrthoDB" id="4577644at2"/>
<dbReference type="Pfam" id="PF00106">
    <property type="entry name" value="adh_short"/>
    <property type="match status" value="1"/>
</dbReference>
<dbReference type="Gene3D" id="3.40.50.720">
    <property type="entry name" value="NAD(P)-binding Rossmann-like Domain"/>
    <property type="match status" value="1"/>
</dbReference>